<comment type="caution">
    <text evidence="6">The sequence shown here is derived from an EMBL/GenBank/DDBJ whole genome shotgun (WGS) entry which is preliminary data.</text>
</comment>
<reference evidence="6" key="1">
    <citation type="submission" date="2018-04" db="EMBL/GenBank/DDBJ databases">
        <title>Whole genome sequencing of Hypsizygus marmoreus.</title>
        <authorList>
            <person name="Choi I.-G."/>
            <person name="Min B."/>
            <person name="Kim J.-G."/>
            <person name="Kim S."/>
            <person name="Oh Y.-L."/>
            <person name="Kong W.-S."/>
            <person name="Park H."/>
            <person name="Jeong J."/>
            <person name="Song E.-S."/>
        </authorList>
    </citation>
    <scope>NUCLEOTIDE SEQUENCE [LARGE SCALE GENOMIC DNA]</scope>
    <source>
        <strain evidence="6">51987-8</strain>
    </source>
</reference>
<keyword evidence="7" id="KW-1185">Reference proteome</keyword>
<evidence type="ECO:0000256" key="1">
    <source>
        <dbReference type="ARBA" id="ARBA00004173"/>
    </source>
</evidence>
<evidence type="ECO:0000313" key="6">
    <source>
        <dbReference type="EMBL" id="RDB24109.1"/>
    </source>
</evidence>
<dbReference type="FunCoup" id="A0A369JPF3">
    <property type="interactions" value="333"/>
</dbReference>
<name>A0A369JPF3_HYPMA</name>
<keyword evidence="4" id="KW-0496">Mitochondrion</keyword>
<comment type="similarity">
    <text evidence="2">Belongs to the ATP12 family.</text>
</comment>
<dbReference type="Gene3D" id="3.30.2180.10">
    <property type="entry name" value="ATP12-like"/>
    <property type="match status" value="1"/>
</dbReference>
<comment type="subcellular location">
    <subcellularLocation>
        <location evidence="1">Mitochondrion</location>
    </subcellularLocation>
</comment>
<evidence type="ECO:0000256" key="5">
    <source>
        <dbReference type="ARBA" id="ARBA00023186"/>
    </source>
</evidence>
<proteinExistence type="inferred from homology"/>
<dbReference type="EMBL" id="LUEZ02000045">
    <property type="protein sequence ID" value="RDB24109.1"/>
    <property type="molecule type" value="Genomic_DNA"/>
</dbReference>
<dbReference type="GO" id="GO:0033615">
    <property type="term" value="P:mitochondrial proton-transporting ATP synthase complex assembly"/>
    <property type="evidence" value="ECO:0007669"/>
    <property type="project" value="TreeGrafter"/>
</dbReference>
<dbReference type="OrthoDB" id="5673at2759"/>
<evidence type="ECO:0000256" key="2">
    <source>
        <dbReference type="ARBA" id="ARBA00008231"/>
    </source>
</evidence>
<dbReference type="AlphaFoldDB" id="A0A369JPF3"/>
<dbReference type="Proteomes" id="UP000076154">
    <property type="component" value="Unassembled WGS sequence"/>
</dbReference>
<keyword evidence="5" id="KW-0143">Chaperone</keyword>
<sequence length="288" mass="32572">MLVEQLGRCMSHRLPYTSLARISFAFRTPRARWNSTAAAPDGPAVSETNRAEATMKRFWDTVGVEKRGDALTVTLDKRALKTPSGNTLLLPGNKLLVASLIAAEWDHQATLLKPHALPMTSIASRAFDDLGEQTTRYEVQEALLKYLDTDTICFHQDYPPQLERLQTEHWDPLLEWARKTFDVKLFKSESILFATQPEATHEKFRKVLAEFDQWQMAAMERTTYTTKSFVIALALVLKHLTVEQAALAATVEVASQIERWGEVEDTHDVDYHDVRRQLGSAACLLSEA</sequence>
<protein>
    <submittedName>
        <fullName evidence="6">ATP synthase mitochondrial F1 complex assembly factor 2</fullName>
    </submittedName>
</protein>
<evidence type="ECO:0000256" key="3">
    <source>
        <dbReference type="ARBA" id="ARBA00022946"/>
    </source>
</evidence>
<evidence type="ECO:0000256" key="4">
    <source>
        <dbReference type="ARBA" id="ARBA00023128"/>
    </source>
</evidence>
<dbReference type="InterPro" id="IPR042272">
    <property type="entry name" value="ATP12_ATP_synth-F1-assembly_N"/>
</dbReference>
<dbReference type="InterPro" id="IPR011419">
    <property type="entry name" value="ATP12_ATP_synth-F1-assembly"/>
</dbReference>
<keyword evidence="3" id="KW-0809">Transit peptide</keyword>
<dbReference type="GO" id="GO:0005739">
    <property type="term" value="C:mitochondrion"/>
    <property type="evidence" value="ECO:0007669"/>
    <property type="project" value="UniProtKB-SubCell"/>
</dbReference>
<evidence type="ECO:0000313" key="7">
    <source>
        <dbReference type="Proteomes" id="UP000076154"/>
    </source>
</evidence>
<dbReference type="STRING" id="39966.A0A369JPF3"/>
<dbReference type="PANTHER" id="PTHR21013">
    <property type="entry name" value="ATP SYNTHASE MITOCHONDRIAL F1 COMPLEX ASSEMBLY FACTOR 2/ATP12 PROTEIN, MITOCHONDRIAL PRECURSOR"/>
    <property type="match status" value="1"/>
</dbReference>
<gene>
    <name evidence="6" type="primary">ATPAF2</name>
    <name evidence="6" type="ORF">Hypma_008724</name>
</gene>
<dbReference type="InterPro" id="IPR023335">
    <property type="entry name" value="ATP12_ortho_dom_sf"/>
</dbReference>
<organism evidence="6 7">
    <name type="scientific">Hypsizygus marmoreus</name>
    <name type="common">White beech mushroom</name>
    <name type="synonym">Agaricus marmoreus</name>
    <dbReference type="NCBI Taxonomy" id="39966"/>
    <lineage>
        <taxon>Eukaryota</taxon>
        <taxon>Fungi</taxon>
        <taxon>Dikarya</taxon>
        <taxon>Basidiomycota</taxon>
        <taxon>Agaricomycotina</taxon>
        <taxon>Agaricomycetes</taxon>
        <taxon>Agaricomycetidae</taxon>
        <taxon>Agaricales</taxon>
        <taxon>Tricholomatineae</taxon>
        <taxon>Lyophyllaceae</taxon>
        <taxon>Hypsizygus</taxon>
    </lineage>
</organism>
<dbReference type="Gene3D" id="1.10.3580.10">
    <property type="entry name" value="ATP12 ATPase"/>
    <property type="match status" value="1"/>
</dbReference>
<dbReference type="Pfam" id="PF07542">
    <property type="entry name" value="ATP12"/>
    <property type="match status" value="1"/>
</dbReference>
<dbReference type="SUPFAM" id="SSF160909">
    <property type="entry name" value="ATP12-like"/>
    <property type="match status" value="1"/>
</dbReference>
<dbReference type="PANTHER" id="PTHR21013:SF10">
    <property type="entry name" value="ATP SYNTHASE MITOCHONDRIAL F1 COMPLEX ASSEMBLY FACTOR 2"/>
    <property type="match status" value="1"/>
</dbReference>
<dbReference type="InParanoid" id="A0A369JPF3"/>
<accession>A0A369JPF3</accession>